<comment type="subunit">
    <text evidence="3">Monomer.</text>
</comment>
<dbReference type="FunFam" id="3.40.50.1260:FF:000003">
    <property type="entry name" value="Phosphoglycerate kinase"/>
    <property type="match status" value="1"/>
</dbReference>
<dbReference type="InterPro" id="IPR001576">
    <property type="entry name" value="Phosphoglycerate_kinase"/>
</dbReference>
<dbReference type="AlphaFoldDB" id="A0A644WP30"/>
<evidence type="ECO:0000256" key="2">
    <source>
        <dbReference type="ARBA" id="ARBA00008982"/>
    </source>
</evidence>
<reference evidence="9" key="1">
    <citation type="submission" date="2019-08" db="EMBL/GenBank/DDBJ databases">
        <authorList>
            <person name="Kucharzyk K."/>
            <person name="Murdoch R.W."/>
            <person name="Higgins S."/>
            <person name="Loffler F."/>
        </authorList>
    </citation>
    <scope>NUCLEOTIDE SEQUENCE</scope>
</reference>
<evidence type="ECO:0000256" key="7">
    <source>
        <dbReference type="ARBA" id="ARBA00022777"/>
    </source>
</evidence>
<dbReference type="GO" id="GO:0006094">
    <property type="term" value="P:gluconeogenesis"/>
    <property type="evidence" value="ECO:0007669"/>
    <property type="project" value="TreeGrafter"/>
</dbReference>
<dbReference type="PANTHER" id="PTHR11406:SF23">
    <property type="entry name" value="PHOSPHOGLYCERATE KINASE 1, CHLOROPLASTIC-RELATED"/>
    <property type="match status" value="1"/>
</dbReference>
<dbReference type="PROSITE" id="PS00111">
    <property type="entry name" value="PGLYCERATE_KINASE"/>
    <property type="match status" value="1"/>
</dbReference>
<dbReference type="GO" id="GO:0004618">
    <property type="term" value="F:phosphoglycerate kinase activity"/>
    <property type="evidence" value="ECO:0007669"/>
    <property type="project" value="UniProtKB-EC"/>
</dbReference>
<gene>
    <name evidence="9" type="primary">pgk_20</name>
    <name evidence="9" type="ORF">SDC9_51526</name>
</gene>
<dbReference type="GO" id="GO:0006096">
    <property type="term" value="P:glycolytic process"/>
    <property type="evidence" value="ECO:0007669"/>
    <property type="project" value="InterPro"/>
</dbReference>
<evidence type="ECO:0000256" key="8">
    <source>
        <dbReference type="ARBA" id="ARBA00022840"/>
    </source>
</evidence>
<dbReference type="SUPFAM" id="SSF53748">
    <property type="entry name" value="Phosphoglycerate kinase"/>
    <property type="match status" value="1"/>
</dbReference>
<dbReference type="PANTHER" id="PTHR11406">
    <property type="entry name" value="PHOSPHOGLYCERATE KINASE"/>
    <property type="match status" value="1"/>
</dbReference>
<evidence type="ECO:0000256" key="3">
    <source>
        <dbReference type="ARBA" id="ARBA00011245"/>
    </source>
</evidence>
<dbReference type="EC" id="2.7.2.3" evidence="4"/>
<dbReference type="Pfam" id="PF00162">
    <property type="entry name" value="PGK"/>
    <property type="match status" value="1"/>
</dbReference>
<dbReference type="CDD" id="cd00318">
    <property type="entry name" value="Phosphoglycerate_kinase"/>
    <property type="match status" value="1"/>
</dbReference>
<proteinExistence type="inferred from homology"/>
<dbReference type="PIRSF" id="PIRSF000724">
    <property type="entry name" value="Pgk"/>
    <property type="match status" value="1"/>
</dbReference>
<keyword evidence="7 9" id="KW-0418">Kinase</keyword>
<keyword evidence="6" id="KW-0547">Nucleotide-binding</keyword>
<evidence type="ECO:0000256" key="4">
    <source>
        <dbReference type="ARBA" id="ARBA00013061"/>
    </source>
</evidence>
<name>A0A644WP30_9ZZZZ</name>
<comment type="caution">
    <text evidence="9">The sequence shown here is derived from an EMBL/GenBank/DDBJ whole genome shotgun (WGS) entry which is preliminary data.</text>
</comment>
<dbReference type="InterPro" id="IPR015911">
    <property type="entry name" value="Phosphoglycerate_kinase_CS"/>
</dbReference>
<comment type="catalytic activity">
    <reaction evidence="1">
        <text>(2R)-3-phosphoglycerate + ATP = (2R)-3-phospho-glyceroyl phosphate + ADP</text>
        <dbReference type="Rhea" id="RHEA:14801"/>
        <dbReference type="ChEBI" id="CHEBI:30616"/>
        <dbReference type="ChEBI" id="CHEBI:57604"/>
        <dbReference type="ChEBI" id="CHEBI:58272"/>
        <dbReference type="ChEBI" id="CHEBI:456216"/>
        <dbReference type="EC" id="2.7.2.3"/>
    </reaction>
</comment>
<dbReference type="PRINTS" id="PR00477">
    <property type="entry name" value="PHGLYCKINASE"/>
</dbReference>
<dbReference type="EMBL" id="VSSQ01001113">
    <property type="protein sequence ID" value="MPM05238.1"/>
    <property type="molecule type" value="Genomic_DNA"/>
</dbReference>
<evidence type="ECO:0000256" key="6">
    <source>
        <dbReference type="ARBA" id="ARBA00022741"/>
    </source>
</evidence>
<dbReference type="HAMAP" id="MF_00145">
    <property type="entry name" value="Phosphoglyc_kinase"/>
    <property type="match status" value="1"/>
</dbReference>
<dbReference type="GO" id="GO:0005524">
    <property type="term" value="F:ATP binding"/>
    <property type="evidence" value="ECO:0007669"/>
    <property type="project" value="UniProtKB-KW"/>
</dbReference>
<evidence type="ECO:0000256" key="1">
    <source>
        <dbReference type="ARBA" id="ARBA00000642"/>
    </source>
</evidence>
<dbReference type="Gene3D" id="3.40.50.1260">
    <property type="entry name" value="Phosphoglycerate kinase, N-terminal domain"/>
    <property type="match status" value="2"/>
</dbReference>
<sequence length="413" mass="45191">MLLNNLITLNPVKCYVMGIRSIENVDFRGKRVLIRVDYNVPLNQNQEITDDTRIRESLPTIQKIINQGGSVILMSHLGRPKGHDGNYSLMPVAIHLTQLLNKNVIFDRELFSPRTKEVIHNLGAGTIALLENLRYYKQETAGDEDFAKQLSELADIYVNDAFGSAHRAHCSTTTVAKYFPGNKYCGYLLENELKNLDRILHAEKHPFTAIIGGAKVSSKIDVIKSLSNIVDNMIIGGGMAFTFVKALGGNVGSSLIEEDKLDLAMEIVGEMMRKGVNLCLPTDAVIADAFSNDAQTGWSEADNIPDGWMGLDIGQKSIKRFADIINHSETILWNGPLGVFEMEKFKQGTKSMAISTASATIRGAYSLVGGGDSVAAINKYNLADQVSYVSTGGGAMLEYLEGKELPAVKALEE</sequence>
<accession>A0A644WP30</accession>
<protein>
    <recommendedName>
        <fullName evidence="4">phosphoglycerate kinase</fullName>
        <ecNumber evidence="4">2.7.2.3</ecNumber>
    </recommendedName>
</protein>
<dbReference type="GO" id="GO:0005829">
    <property type="term" value="C:cytosol"/>
    <property type="evidence" value="ECO:0007669"/>
    <property type="project" value="TreeGrafter"/>
</dbReference>
<evidence type="ECO:0000256" key="5">
    <source>
        <dbReference type="ARBA" id="ARBA00022679"/>
    </source>
</evidence>
<keyword evidence="5 9" id="KW-0808">Transferase</keyword>
<keyword evidence="8" id="KW-0067">ATP-binding</keyword>
<comment type="similarity">
    <text evidence="2">Belongs to the phosphoglycerate kinase family.</text>
</comment>
<dbReference type="InterPro" id="IPR015824">
    <property type="entry name" value="Phosphoglycerate_kinase_N"/>
</dbReference>
<dbReference type="GO" id="GO:0043531">
    <property type="term" value="F:ADP binding"/>
    <property type="evidence" value="ECO:0007669"/>
    <property type="project" value="TreeGrafter"/>
</dbReference>
<dbReference type="InterPro" id="IPR036043">
    <property type="entry name" value="Phosphoglycerate_kinase_sf"/>
</dbReference>
<organism evidence="9">
    <name type="scientific">bioreactor metagenome</name>
    <dbReference type="NCBI Taxonomy" id="1076179"/>
    <lineage>
        <taxon>unclassified sequences</taxon>
        <taxon>metagenomes</taxon>
        <taxon>ecological metagenomes</taxon>
    </lineage>
</organism>
<evidence type="ECO:0000313" key="9">
    <source>
        <dbReference type="EMBL" id="MPM05238.1"/>
    </source>
</evidence>
<dbReference type="FunFam" id="3.40.50.1260:FF:000006">
    <property type="entry name" value="Phosphoglycerate kinase"/>
    <property type="match status" value="1"/>
</dbReference>